<evidence type="ECO:0000313" key="5">
    <source>
        <dbReference type="EMBL" id="KAF4743018.1"/>
    </source>
</evidence>
<name>A0A7J6TCN6_PEROL</name>
<dbReference type="GO" id="GO:0005634">
    <property type="term" value="C:nucleus"/>
    <property type="evidence" value="ECO:0007669"/>
    <property type="project" value="UniProtKB-SubCell"/>
</dbReference>
<dbReference type="PANTHER" id="PTHR32194">
    <property type="entry name" value="METALLOPROTEASE TLDD"/>
    <property type="match status" value="1"/>
</dbReference>
<feature type="region of interest" description="Disordered" evidence="4">
    <location>
        <begin position="43"/>
        <end position="62"/>
    </location>
</feature>
<dbReference type="EMBL" id="JABANO010011713">
    <property type="protein sequence ID" value="KAF4743018.1"/>
    <property type="molecule type" value="Genomic_DNA"/>
</dbReference>
<evidence type="ECO:0000256" key="2">
    <source>
        <dbReference type="ARBA" id="ARBA00022490"/>
    </source>
</evidence>
<comment type="caution">
    <text evidence="5">The sequence shown here is derived from an EMBL/GenBank/DDBJ whole genome shotgun (WGS) entry which is preliminary data.</text>
</comment>
<accession>A0A7J6TCN6</accession>
<evidence type="ECO:0000313" key="6">
    <source>
        <dbReference type="Proteomes" id="UP000553632"/>
    </source>
</evidence>
<keyword evidence="3 5" id="KW-0647">Proteasome</keyword>
<dbReference type="InterPro" id="IPR023333">
    <property type="entry name" value="Proteasome_suB-type"/>
</dbReference>
<evidence type="ECO:0000256" key="1">
    <source>
        <dbReference type="ARBA" id="ARBA00004123"/>
    </source>
</evidence>
<sequence length="233" mass="25643">SVDPLTAALAEAEKKVRESSQELEAKAKAEASRSPADIVKELQQYTSQRPPSPTPSLAGRRGGEVEATLPKFDHVPNWRDLLGPSFHSNFGEAPVDDEEHIRVKALDEDVIAGGADMAPNYEMAPAEHKNEFSPYMDNGGTCIAVPGADYCVVSTDNRVSKGYTIATRNGSKITKLTERCVITTSGMLADQITLHKVMKNRVARYVHEHRREPSVGAVAQMLSNILYYKRFFP</sequence>
<dbReference type="Pfam" id="PF00227">
    <property type="entry name" value="Proteasome"/>
    <property type="match status" value="1"/>
</dbReference>
<dbReference type="Proteomes" id="UP000553632">
    <property type="component" value="Unassembled WGS sequence"/>
</dbReference>
<dbReference type="GO" id="GO:0051603">
    <property type="term" value="P:proteolysis involved in protein catabolic process"/>
    <property type="evidence" value="ECO:0007669"/>
    <property type="project" value="InterPro"/>
</dbReference>
<organism evidence="5 6">
    <name type="scientific">Perkinsus olseni</name>
    <name type="common">Perkinsus atlanticus</name>
    <dbReference type="NCBI Taxonomy" id="32597"/>
    <lineage>
        <taxon>Eukaryota</taxon>
        <taxon>Sar</taxon>
        <taxon>Alveolata</taxon>
        <taxon>Perkinsozoa</taxon>
        <taxon>Perkinsea</taxon>
        <taxon>Perkinsida</taxon>
        <taxon>Perkinsidae</taxon>
        <taxon>Perkinsus</taxon>
    </lineage>
</organism>
<feature type="compositionally biased region" description="Basic and acidic residues" evidence="4">
    <location>
        <begin position="11"/>
        <end position="31"/>
    </location>
</feature>
<feature type="non-terminal residue" evidence="5">
    <location>
        <position position="1"/>
    </location>
</feature>
<comment type="subcellular location">
    <subcellularLocation>
        <location evidence="1">Nucleus</location>
    </subcellularLocation>
</comment>
<dbReference type="GO" id="GO:0005839">
    <property type="term" value="C:proteasome core complex"/>
    <property type="evidence" value="ECO:0007669"/>
    <property type="project" value="InterPro"/>
</dbReference>
<reference evidence="5 6" key="1">
    <citation type="submission" date="2020-04" db="EMBL/GenBank/DDBJ databases">
        <title>Perkinsus olseni comparative genomics.</title>
        <authorList>
            <person name="Bogema D.R."/>
        </authorList>
    </citation>
    <scope>NUCLEOTIDE SEQUENCE [LARGE SCALE GENOMIC DNA]</scope>
    <source>
        <strain evidence="5 6">ATCC PRA-207</strain>
    </source>
</reference>
<proteinExistence type="predicted"/>
<dbReference type="InterPro" id="IPR029055">
    <property type="entry name" value="Ntn_hydrolases_N"/>
</dbReference>
<dbReference type="GO" id="GO:0005737">
    <property type="term" value="C:cytoplasm"/>
    <property type="evidence" value="ECO:0007669"/>
    <property type="project" value="TreeGrafter"/>
</dbReference>
<keyword evidence="6" id="KW-1185">Reference proteome</keyword>
<protein>
    <submittedName>
        <fullName evidence="5">Proteasome subunit beta type-1</fullName>
    </submittedName>
</protein>
<evidence type="ECO:0000256" key="4">
    <source>
        <dbReference type="SAM" id="MobiDB-lite"/>
    </source>
</evidence>
<dbReference type="InterPro" id="IPR001353">
    <property type="entry name" value="Proteasome_sua/b"/>
</dbReference>
<dbReference type="Gene3D" id="3.60.20.10">
    <property type="entry name" value="Glutamine Phosphoribosylpyrophosphate, subunit 1, domain 1"/>
    <property type="match status" value="1"/>
</dbReference>
<dbReference type="AlphaFoldDB" id="A0A7J6TCN6"/>
<dbReference type="SUPFAM" id="SSF56235">
    <property type="entry name" value="N-terminal nucleophile aminohydrolases (Ntn hydrolases)"/>
    <property type="match status" value="1"/>
</dbReference>
<gene>
    <name evidence="5" type="primary">PSMB1_2</name>
    <name evidence="5" type="ORF">FOZ63_025100</name>
</gene>
<evidence type="ECO:0000256" key="3">
    <source>
        <dbReference type="ARBA" id="ARBA00022942"/>
    </source>
</evidence>
<feature type="region of interest" description="Disordered" evidence="4">
    <location>
        <begin position="1"/>
        <end position="38"/>
    </location>
</feature>
<keyword evidence="2" id="KW-0963">Cytoplasm</keyword>
<dbReference type="PANTHER" id="PTHR32194:SF2">
    <property type="entry name" value="PROTEASOME SUBUNIT BETA TYPE-1"/>
    <property type="match status" value="1"/>
</dbReference>